<dbReference type="AlphaFoldDB" id="A0A383CHF7"/>
<accession>A0A383CHF7</accession>
<feature type="non-terminal residue" evidence="3">
    <location>
        <position position="157"/>
    </location>
</feature>
<protein>
    <recommendedName>
        <fullName evidence="4">Type II secretion system protein GspG C-terminal domain-containing protein</fullName>
    </recommendedName>
</protein>
<evidence type="ECO:0000313" key="3">
    <source>
        <dbReference type="EMBL" id="SVE31175.1"/>
    </source>
</evidence>
<dbReference type="NCBIfam" id="TIGR02532">
    <property type="entry name" value="IV_pilin_GFxxxE"/>
    <property type="match status" value="1"/>
</dbReference>
<keyword evidence="2" id="KW-0472">Membrane</keyword>
<sequence>VKGHFDMIIPKRPSIDPSKGFTLIELLVVIAIIGILASLLLPALANAKRSAARAKCTSNLGQVGKAFTMFATENQQRMPWNLENVPDLEKNHFGTATATTDPGVFCALTAMKDFIGDPAVLHSPCDPDRKGFNDAAKADWDSYDPTAPIPCNAQSYA</sequence>
<evidence type="ECO:0000256" key="2">
    <source>
        <dbReference type="SAM" id="Phobius"/>
    </source>
</evidence>
<dbReference type="GO" id="GO:0015628">
    <property type="term" value="P:protein secretion by the type II secretion system"/>
    <property type="evidence" value="ECO:0007669"/>
    <property type="project" value="InterPro"/>
</dbReference>
<dbReference type="EMBL" id="UINC01208574">
    <property type="protein sequence ID" value="SVE31175.1"/>
    <property type="molecule type" value="Genomic_DNA"/>
</dbReference>
<evidence type="ECO:0000256" key="1">
    <source>
        <dbReference type="ARBA" id="ARBA00022481"/>
    </source>
</evidence>
<evidence type="ECO:0008006" key="4">
    <source>
        <dbReference type="Google" id="ProtNLM"/>
    </source>
</evidence>
<dbReference type="SUPFAM" id="SSF54523">
    <property type="entry name" value="Pili subunits"/>
    <property type="match status" value="1"/>
</dbReference>
<dbReference type="Gene3D" id="3.30.700.10">
    <property type="entry name" value="Glycoprotein, Type 4 Pilin"/>
    <property type="match status" value="1"/>
</dbReference>
<keyword evidence="2" id="KW-1133">Transmembrane helix</keyword>
<dbReference type="InterPro" id="IPR000983">
    <property type="entry name" value="Bac_GSPG_pilin"/>
</dbReference>
<dbReference type="InterPro" id="IPR045584">
    <property type="entry name" value="Pilin-like"/>
</dbReference>
<dbReference type="PANTHER" id="PTHR30093">
    <property type="entry name" value="GENERAL SECRETION PATHWAY PROTEIN G"/>
    <property type="match status" value="1"/>
</dbReference>
<dbReference type="PRINTS" id="PR00813">
    <property type="entry name" value="BCTERIALGSPG"/>
</dbReference>
<feature type="non-terminal residue" evidence="3">
    <location>
        <position position="1"/>
    </location>
</feature>
<gene>
    <name evidence="3" type="ORF">METZ01_LOCUS484029</name>
</gene>
<feature type="transmembrane region" description="Helical" evidence="2">
    <location>
        <begin position="20"/>
        <end position="45"/>
    </location>
</feature>
<keyword evidence="1" id="KW-0488">Methylation</keyword>
<keyword evidence="2" id="KW-0812">Transmembrane</keyword>
<dbReference type="PROSITE" id="PS00409">
    <property type="entry name" value="PROKAR_NTER_METHYL"/>
    <property type="match status" value="1"/>
</dbReference>
<reference evidence="3" key="1">
    <citation type="submission" date="2018-05" db="EMBL/GenBank/DDBJ databases">
        <authorList>
            <person name="Lanie J.A."/>
            <person name="Ng W.-L."/>
            <person name="Kazmierczak K.M."/>
            <person name="Andrzejewski T.M."/>
            <person name="Davidsen T.M."/>
            <person name="Wayne K.J."/>
            <person name="Tettelin H."/>
            <person name="Glass J.I."/>
            <person name="Rusch D."/>
            <person name="Podicherti R."/>
            <person name="Tsui H.-C.T."/>
            <person name="Winkler M.E."/>
        </authorList>
    </citation>
    <scope>NUCLEOTIDE SEQUENCE</scope>
</reference>
<organism evidence="3">
    <name type="scientific">marine metagenome</name>
    <dbReference type="NCBI Taxonomy" id="408172"/>
    <lineage>
        <taxon>unclassified sequences</taxon>
        <taxon>metagenomes</taxon>
        <taxon>ecological metagenomes</taxon>
    </lineage>
</organism>
<proteinExistence type="predicted"/>
<dbReference type="Pfam" id="PF07963">
    <property type="entry name" value="N_methyl"/>
    <property type="match status" value="1"/>
</dbReference>
<dbReference type="InterPro" id="IPR012902">
    <property type="entry name" value="N_methyl_site"/>
</dbReference>
<name>A0A383CHF7_9ZZZZ</name>
<dbReference type="GO" id="GO:0015627">
    <property type="term" value="C:type II protein secretion system complex"/>
    <property type="evidence" value="ECO:0007669"/>
    <property type="project" value="InterPro"/>
</dbReference>